<evidence type="ECO:0000313" key="1">
    <source>
        <dbReference type="EMBL" id="KAK8034725.1"/>
    </source>
</evidence>
<accession>A0ABR1SK75</accession>
<name>A0ABR1SK75_9PEZI</name>
<sequence>MYYVLNRRCTEGFDYVARLSVGSKDGLTDAPFRRICVCQFPGPVSMGRCQLSTGTSVAR</sequence>
<dbReference type="Proteomes" id="UP001444661">
    <property type="component" value="Unassembled WGS sequence"/>
</dbReference>
<keyword evidence="2" id="KW-1185">Reference proteome</keyword>
<protein>
    <submittedName>
        <fullName evidence="1">Uncharacterized protein</fullName>
    </submittedName>
</protein>
<gene>
    <name evidence="1" type="ORF">PG993_009720</name>
</gene>
<reference evidence="1 2" key="1">
    <citation type="submission" date="2023-01" db="EMBL/GenBank/DDBJ databases">
        <title>Analysis of 21 Apiospora genomes using comparative genomics revels a genus with tremendous synthesis potential of carbohydrate active enzymes and secondary metabolites.</title>
        <authorList>
            <person name="Sorensen T."/>
        </authorList>
    </citation>
    <scope>NUCLEOTIDE SEQUENCE [LARGE SCALE GENOMIC DNA]</scope>
    <source>
        <strain evidence="1 2">CBS 33761</strain>
    </source>
</reference>
<organism evidence="1 2">
    <name type="scientific">Apiospora rasikravindrae</name>
    <dbReference type="NCBI Taxonomy" id="990691"/>
    <lineage>
        <taxon>Eukaryota</taxon>
        <taxon>Fungi</taxon>
        <taxon>Dikarya</taxon>
        <taxon>Ascomycota</taxon>
        <taxon>Pezizomycotina</taxon>
        <taxon>Sordariomycetes</taxon>
        <taxon>Xylariomycetidae</taxon>
        <taxon>Amphisphaeriales</taxon>
        <taxon>Apiosporaceae</taxon>
        <taxon>Apiospora</taxon>
    </lineage>
</organism>
<proteinExistence type="predicted"/>
<dbReference type="EMBL" id="JAQQWK010000009">
    <property type="protein sequence ID" value="KAK8034725.1"/>
    <property type="molecule type" value="Genomic_DNA"/>
</dbReference>
<comment type="caution">
    <text evidence="1">The sequence shown here is derived from an EMBL/GenBank/DDBJ whole genome shotgun (WGS) entry which is preliminary data.</text>
</comment>
<evidence type="ECO:0000313" key="2">
    <source>
        <dbReference type="Proteomes" id="UP001444661"/>
    </source>
</evidence>